<dbReference type="PROSITE" id="PS51257">
    <property type="entry name" value="PROKAR_LIPOPROTEIN"/>
    <property type="match status" value="1"/>
</dbReference>
<evidence type="ECO:0000259" key="2">
    <source>
        <dbReference type="Pfam" id="PF00561"/>
    </source>
</evidence>
<comment type="caution">
    <text evidence="3">The sequence shown here is derived from an EMBL/GenBank/DDBJ whole genome shotgun (WGS) entry which is preliminary data.</text>
</comment>
<name>A0ABT6BCH9_9GAMM</name>
<evidence type="ECO:0000256" key="1">
    <source>
        <dbReference type="SAM" id="SignalP"/>
    </source>
</evidence>
<evidence type="ECO:0000313" key="4">
    <source>
        <dbReference type="Proteomes" id="UP001528850"/>
    </source>
</evidence>
<feature type="domain" description="AB hydrolase-1" evidence="2">
    <location>
        <begin position="65"/>
        <end position="179"/>
    </location>
</feature>
<keyword evidence="3" id="KW-0378">Hydrolase</keyword>
<dbReference type="PANTHER" id="PTHR43798:SF33">
    <property type="entry name" value="HYDROLASE, PUTATIVE (AFU_ORTHOLOGUE AFUA_2G14860)-RELATED"/>
    <property type="match status" value="1"/>
</dbReference>
<dbReference type="InterPro" id="IPR050266">
    <property type="entry name" value="AB_hydrolase_sf"/>
</dbReference>
<feature type="signal peptide" evidence="1">
    <location>
        <begin position="1"/>
        <end position="23"/>
    </location>
</feature>
<dbReference type="SUPFAM" id="SSF53474">
    <property type="entry name" value="alpha/beta-Hydrolases"/>
    <property type="match status" value="1"/>
</dbReference>
<feature type="chain" id="PRO_5045292969" evidence="1">
    <location>
        <begin position="24"/>
        <end position="393"/>
    </location>
</feature>
<dbReference type="InterPro" id="IPR000073">
    <property type="entry name" value="AB_hydrolase_1"/>
</dbReference>
<accession>A0ABT6BCH9</accession>
<dbReference type="GO" id="GO:0016787">
    <property type="term" value="F:hydrolase activity"/>
    <property type="evidence" value="ECO:0007669"/>
    <property type="project" value="UniProtKB-KW"/>
</dbReference>
<proteinExistence type="predicted"/>
<dbReference type="Proteomes" id="UP001528850">
    <property type="component" value="Unassembled WGS sequence"/>
</dbReference>
<gene>
    <name evidence="3" type="ORF">P3W24_12230</name>
</gene>
<evidence type="ECO:0000313" key="3">
    <source>
        <dbReference type="EMBL" id="MDF4025735.1"/>
    </source>
</evidence>
<dbReference type="InterPro" id="IPR029058">
    <property type="entry name" value="AB_hydrolase_fold"/>
</dbReference>
<reference evidence="3 4" key="1">
    <citation type="journal article" date="2024" name="Curr. Microbiol.">
        <title>Luteibacter sahnii sp. nov., A Novel Yellow-Colored Xanthomonadin Pigment Producing Probiotic Bacterium from Healthy Rice Seed Microbiome.</title>
        <authorList>
            <person name="Jaiswal G."/>
            <person name="Rana R."/>
            <person name="Nayak P.K."/>
            <person name="Chouhan R."/>
            <person name="Gandhi S.G."/>
            <person name="Patel H.K."/>
            <person name="Patil P.B."/>
        </authorList>
    </citation>
    <scope>NUCLEOTIDE SEQUENCE [LARGE SCALE GENOMIC DNA]</scope>
    <source>
        <strain evidence="3 4">PPL201</strain>
    </source>
</reference>
<protein>
    <submittedName>
        <fullName evidence="3">Alpha/beta fold hydrolase</fullName>
    </submittedName>
</protein>
<dbReference type="EMBL" id="JARJJS010000002">
    <property type="protein sequence ID" value="MDF4025735.1"/>
    <property type="molecule type" value="Genomic_DNA"/>
</dbReference>
<keyword evidence="4" id="KW-1185">Reference proteome</keyword>
<organism evidence="3 4">
    <name type="scientific">Luteibacter sahnii</name>
    <dbReference type="NCBI Taxonomy" id="3021977"/>
    <lineage>
        <taxon>Bacteria</taxon>
        <taxon>Pseudomonadati</taxon>
        <taxon>Pseudomonadota</taxon>
        <taxon>Gammaproteobacteria</taxon>
        <taxon>Lysobacterales</taxon>
        <taxon>Rhodanobacteraceae</taxon>
        <taxon>Luteibacter</taxon>
    </lineage>
</organism>
<dbReference type="Pfam" id="PF00561">
    <property type="entry name" value="Abhydrolase_1"/>
    <property type="match status" value="1"/>
</dbReference>
<dbReference type="PANTHER" id="PTHR43798">
    <property type="entry name" value="MONOACYLGLYCEROL LIPASE"/>
    <property type="match status" value="1"/>
</dbReference>
<keyword evidence="1" id="KW-0732">Signal</keyword>
<dbReference type="Gene3D" id="3.40.50.1820">
    <property type="entry name" value="alpha/beta hydrolase"/>
    <property type="match status" value="1"/>
</dbReference>
<sequence length="393" mass="41486">MSAVSRARVAAILGMAFIHTASAATACSAAGSTFKAESSSYHQQFVAVADGVRLEVLDWGGTGRPLVLLAGLGNTAHVFDSIAPELARHFHVYGITRRGFGASSVPKNGYGADQLADDVMAVVKALGIDRPIIAGHSIAGEELSAIGTHYQGKIAGLIYLDAAHEYAIYDPARGAYHPDLSHLSAQISRMHDDPTDKAQMTKLLNDVNVLQRSLGSELAGVAADDASTTGAPPSGPTPKELASFPAFRCFVSAQLGGVIPEDEIRQTIATGARGVVGDQKAPAFVYNAILEGQERFHAPNVPILDIVPVPRTSDLPVGTDEAKRQAADAMHTRTQEQEIATLLGQQTSAKIVRIPHGHHFVFLSNPAEVVDAITKFGEQLPWIRSQPVSAGGL</sequence>